<dbReference type="SUPFAM" id="SSF48576">
    <property type="entry name" value="Terpenoid synthases"/>
    <property type="match status" value="1"/>
</dbReference>
<name>D5SL66_STRCL</name>
<dbReference type="OrthoDB" id="3676909at2"/>
<dbReference type="PANTHER" id="PTHR35201:SF4">
    <property type="entry name" value="BETA-PINACENE SYNTHASE-RELATED"/>
    <property type="match status" value="1"/>
</dbReference>
<dbReference type="AlphaFoldDB" id="D5SL66"/>
<dbReference type="GO" id="GO:0046872">
    <property type="term" value="F:metal ion binding"/>
    <property type="evidence" value="ECO:0007669"/>
    <property type="project" value="UniProtKB-KW"/>
</dbReference>
<dbReference type="InterPro" id="IPR008949">
    <property type="entry name" value="Isoprenoid_synthase_dom_sf"/>
</dbReference>
<comment type="similarity">
    <text evidence="2">Belongs to the terpene synthase family.</text>
</comment>
<dbReference type="SMR" id="D5SL66"/>
<sequence>MHPLDLPPPFPYRISPGLDRARRHHTAWLCGTGLLTPGPGTDAYLRHMVPEAVALAYPRLEGPGLDLVMDSVGLLAFFDDLIGSHPGPRDSLDALHARYAAVMAADDDVPGRRQAPEQEIPEEEISERRTPERRTPAERAPERDDGPLARAWRDIWARQTRGKAPWWVRRTRARWLDYLAAAVAETTAQWEGRPPDPAACAALRRRSVAIPLFLDLAEAGGGFEVVRPAVDSPLIRRMTELCTDIVSHVNDVASLHKEEAAGELHNIVLLLEHGQGLTRDQAVDEVGARVHAFHDAFRAARAEVPALCSALRLDERQRTDLLRYADAMTSLIRGNHDWSRITRRYSAGADAARPLDTVPARVSGEA</sequence>
<organism evidence="4 5">
    <name type="scientific">Streptomyces clavuligerus</name>
    <dbReference type="NCBI Taxonomy" id="1901"/>
    <lineage>
        <taxon>Bacteria</taxon>
        <taxon>Bacillati</taxon>
        <taxon>Actinomycetota</taxon>
        <taxon>Actinomycetes</taxon>
        <taxon>Kitasatosporales</taxon>
        <taxon>Streptomycetaceae</taxon>
        <taxon>Streptomyces</taxon>
    </lineage>
</organism>
<evidence type="ECO:0000313" key="4">
    <source>
        <dbReference type="EMBL" id="EFG04659.2"/>
    </source>
</evidence>
<comment type="cofactor">
    <cofactor evidence="2">
        <name>Mg(2+)</name>
        <dbReference type="ChEBI" id="CHEBI:18420"/>
    </cofactor>
</comment>
<dbReference type="EC" id="4.2.3.-" evidence="2"/>
<keyword evidence="5" id="KW-1185">Reference proteome</keyword>
<keyword evidence="1 2" id="KW-0456">Lyase</keyword>
<accession>D5SL66</accession>
<feature type="compositionally biased region" description="Basic and acidic residues" evidence="3">
    <location>
        <begin position="126"/>
        <end position="145"/>
    </location>
</feature>
<keyword evidence="2" id="KW-0460">Magnesium</keyword>
<reference evidence="4 5" key="1">
    <citation type="journal article" date="2010" name="Genome Biol. Evol.">
        <title>The sequence of a 1.8-mb bacterial linear plasmid reveals a rich evolutionary reservoir of secondary metabolic pathways.</title>
        <authorList>
            <person name="Medema M.H."/>
            <person name="Trefzer A."/>
            <person name="Kovalchuk A."/>
            <person name="van den Berg M."/>
            <person name="Mueller U."/>
            <person name="Heijne W."/>
            <person name="Wu L."/>
            <person name="Alam M.T."/>
            <person name="Ronning C.M."/>
            <person name="Nierman W.C."/>
            <person name="Bovenberg R.A.L."/>
            <person name="Breitling R."/>
            <person name="Takano E."/>
        </authorList>
    </citation>
    <scope>NUCLEOTIDE SEQUENCE [LARGE SCALE GENOMIC DNA]</scope>
    <source>
        <strain evidence="4">ATCC 27064</strain>
        <plasmid evidence="4 5">pSCL4</plasmid>
    </source>
</reference>
<dbReference type="GeneID" id="93734251"/>
<dbReference type="Pfam" id="PF19086">
    <property type="entry name" value="Terpene_syn_C_2"/>
    <property type="match status" value="1"/>
</dbReference>
<geneLocation type="plasmid" evidence="4 5">
    <name>pSCL4</name>
</geneLocation>
<protein>
    <recommendedName>
        <fullName evidence="2">Terpene synthase</fullName>
        <ecNumber evidence="2">4.2.3.-</ecNumber>
    </recommendedName>
</protein>
<gene>
    <name evidence="4" type="primary">tpc</name>
    <name evidence="4" type="ORF">SCLAV_p1173</name>
</gene>
<proteinExistence type="inferred from homology"/>
<dbReference type="KEGG" id="sclf:BB341_29950"/>
<evidence type="ECO:0000256" key="1">
    <source>
        <dbReference type="ARBA" id="ARBA00023239"/>
    </source>
</evidence>
<evidence type="ECO:0000256" key="3">
    <source>
        <dbReference type="SAM" id="MobiDB-lite"/>
    </source>
</evidence>
<dbReference type="EMBL" id="CM000914">
    <property type="protein sequence ID" value="EFG04659.2"/>
    <property type="molecule type" value="Genomic_DNA"/>
</dbReference>
<evidence type="ECO:0000256" key="2">
    <source>
        <dbReference type="RuleBase" id="RU366034"/>
    </source>
</evidence>
<dbReference type="PANTHER" id="PTHR35201">
    <property type="entry name" value="TERPENE SYNTHASE"/>
    <property type="match status" value="1"/>
</dbReference>
<dbReference type="GO" id="GO:0010333">
    <property type="term" value="F:terpene synthase activity"/>
    <property type="evidence" value="ECO:0007669"/>
    <property type="project" value="InterPro"/>
</dbReference>
<dbReference type="SFLD" id="SFLDG01020">
    <property type="entry name" value="Terpene_Cyclase_Like_2"/>
    <property type="match status" value="1"/>
</dbReference>
<dbReference type="InterPro" id="IPR034686">
    <property type="entry name" value="Terpene_cyclase-like_2"/>
</dbReference>
<dbReference type="Gene3D" id="1.10.600.10">
    <property type="entry name" value="Farnesyl Diphosphate Synthase"/>
    <property type="match status" value="1"/>
</dbReference>
<evidence type="ECO:0000313" key="5">
    <source>
        <dbReference type="Proteomes" id="UP000002357"/>
    </source>
</evidence>
<keyword evidence="2" id="KW-0479">Metal-binding</keyword>
<keyword evidence="4" id="KW-0614">Plasmid</keyword>
<dbReference type="RefSeq" id="WP_003963511.1">
    <property type="nucleotide sequence ID" value="NZ_CM000914.1"/>
</dbReference>
<dbReference type="SFLD" id="SFLDS00005">
    <property type="entry name" value="Isoprenoid_Synthase_Type_I"/>
    <property type="match status" value="1"/>
</dbReference>
<dbReference type="Proteomes" id="UP000002357">
    <property type="component" value="Plasmid pSCL4"/>
</dbReference>
<feature type="region of interest" description="Disordered" evidence="3">
    <location>
        <begin position="106"/>
        <end position="145"/>
    </location>
</feature>